<protein>
    <submittedName>
        <fullName evidence="10">Transcription initiation factor TFIID subunit 5-like</fullName>
    </submittedName>
</protein>
<dbReference type="RefSeq" id="XP_002133965.3">
    <property type="nucleotide sequence ID" value="XM_002133929.3"/>
</dbReference>
<evidence type="ECO:0000256" key="2">
    <source>
        <dbReference type="ARBA" id="ARBA00009435"/>
    </source>
</evidence>
<dbReference type="GO" id="GO:0005634">
    <property type="term" value="C:nucleus"/>
    <property type="evidence" value="ECO:0007669"/>
    <property type="project" value="UniProtKB-SubCell"/>
</dbReference>
<dbReference type="Pfam" id="PF00400">
    <property type="entry name" value="WD40"/>
    <property type="match status" value="3"/>
</dbReference>
<dbReference type="SUPFAM" id="SSF50978">
    <property type="entry name" value="WD40 repeat-like"/>
    <property type="match status" value="1"/>
</dbReference>
<dbReference type="Gene3D" id="1.25.40.500">
    <property type="entry name" value="TFIID subunit TAF5, NTD2 domain"/>
    <property type="match status" value="1"/>
</dbReference>
<name>A0A6I8V039_DROPS</name>
<dbReference type="InterPro" id="IPR037264">
    <property type="entry name" value="TFIID_NTD2_sf"/>
</dbReference>
<comment type="similarity">
    <text evidence="2">Belongs to the WD repeat TAF5 family.</text>
</comment>
<dbReference type="SMART" id="SM00320">
    <property type="entry name" value="WD40"/>
    <property type="match status" value="5"/>
</dbReference>
<gene>
    <name evidence="10" type="primary">LOC6901264</name>
</gene>
<dbReference type="InParanoid" id="A0A6I8V039"/>
<organism evidence="9 10">
    <name type="scientific">Drosophila pseudoobscura pseudoobscura</name>
    <name type="common">Fruit fly</name>
    <dbReference type="NCBI Taxonomy" id="46245"/>
    <lineage>
        <taxon>Eukaryota</taxon>
        <taxon>Metazoa</taxon>
        <taxon>Ecdysozoa</taxon>
        <taxon>Arthropoda</taxon>
        <taxon>Hexapoda</taxon>
        <taxon>Insecta</taxon>
        <taxon>Pterygota</taxon>
        <taxon>Neoptera</taxon>
        <taxon>Endopterygota</taxon>
        <taxon>Diptera</taxon>
        <taxon>Brachycera</taxon>
        <taxon>Muscomorpha</taxon>
        <taxon>Ephydroidea</taxon>
        <taxon>Drosophilidae</taxon>
        <taxon>Drosophila</taxon>
        <taxon>Sophophora</taxon>
    </lineage>
</organism>
<dbReference type="PANTHER" id="PTHR19879">
    <property type="entry name" value="TRANSCRIPTION INITIATION FACTOR TFIID"/>
    <property type="match status" value="1"/>
</dbReference>
<reference evidence="10" key="1">
    <citation type="submission" date="2025-08" db="UniProtKB">
        <authorList>
            <consortium name="RefSeq"/>
        </authorList>
    </citation>
    <scope>IDENTIFICATION</scope>
    <source>
        <strain evidence="10">MV-25-SWS-2005</strain>
        <tissue evidence="10">Whole body</tissue>
    </source>
</reference>
<comment type="subcellular location">
    <subcellularLocation>
        <location evidence="1">Nucleus</location>
    </subcellularLocation>
</comment>
<sequence>MKYSKKNVPSNKKRGEKEKPNVSDINNAINLENGDQLSANSSSEYSHVFNNIQAAIELKKPDAIKEESNNGISGDCAARSSKLATEPVEPIAPSKRIEMYKNFKDFYEGDAIVIRTEGESFHFDAIVDEEIFLEYEQAFRGTKKIVDTVASNHKFEIFLMLYPMLTIAYLKMILGERLERATSFLEEGATYLDKSYSQRIEKLKLIRTPEDLPERALELLASADTVEIVMAYPTYYLYITCVAKWTRGQQERLLGHFAIRSYTDEDPLEEWTFPGLPQLEPLVDSSVDLPHHWPLDRDAWPTIFTYAPVESDAEILCCTPSQDLSMVALGLSNHFIRVAVGMDKIGLLDKLDSIIRKGEIMLGGHKGPVLSLAFSHKDRFLLSCSLDSTMRLWCVTSWTCASVYRNQLCTFVTFAPQGFIFAGTSDDGIVRVWGRNTKKPALELAGHLADMTVCLFHSNSRHLATGSADCTVRVWDIFKGVQVRLFRGHKNTITALAYSKCGRYLISGGHDFLIIVSDMFSGRMVRTLKYHTSVIRSIAVNMENNALAVGSDIELSFWDFQLLVNHCSADLAPDDKESSPKPSTKELLYSSSEHLKTSLRCLRFVGRNYIMAVCTGPKAEEEAGKKKGNR</sequence>
<keyword evidence="4" id="KW-0677">Repeat</keyword>
<keyword evidence="3 6" id="KW-0853">WD repeat</keyword>
<feature type="repeat" description="WD" evidence="6">
    <location>
        <begin position="444"/>
        <end position="485"/>
    </location>
</feature>
<dbReference type="PROSITE" id="PS50294">
    <property type="entry name" value="WD_REPEATS_REGION"/>
    <property type="match status" value="2"/>
</dbReference>
<dbReference type="InterPro" id="IPR007582">
    <property type="entry name" value="TFIID_NTD2"/>
</dbReference>
<evidence type="ECO:0000313" key="10">
    <source>
        <dbReference type="RefSeq" id="XP_002133965.3"/>
    </source>
</evidence>
<dbReference type="InterPro" id="IPR036322">
    <property type="entry name" value="WD40_repeat_dom_sf"/>
</dbReference>
<evidence type="ECO:0000256" key="7">
    <source>
        <dbReference type="SAM" id="MobiDB-lite"/>
    </source>
</evidence>
<dbReference type="PANTHER" id="PTHR19879:SF1">
    <property type="entry name" value="CANNONBALL-RELATED"/>
    <property type="match status" value="1"/>
</dbReference>
<evidence type="ECO:0000313" key="9">
    <source>
        <dbReference type="Proteomes" id="UP000001819"/>
    </source>
</evidence>
<dbReference type="PROSITE" id="PS50082">
    <property type="entry name" value="WD_REPEATS_2"/>
    <property type="match status" value="3"/>
</dbReference>
<feature type="repeat" description="WD" evidence="6">
    <location>
        <begin position="486"/>
        <end position="527"/>
    </location>
</feature>
<accession>A0A6I8V039</accession>
<keyword evidence="9" id="KW-1185">Reference proteome</keyword>
<dbReference type="InterPro" id="IPR019775">
    <property type="entry name" value="WD40_repeat_CS"/>
</dbReference>
<dbReference type="InterPro" id="IPR015943">
    <property type="entry name" value="WD40/YVTN_repeat-like_dom_sf"/>
</dbReference>
<evidence type="ECO:0000256" key="4">
    <source>
        <dbReference type="ARBA" id="ARBA00022737"/>
    </source>
</evidence>
<feature type="repeat" description="WD" evidence="6">
    <location>
        <begin position="362"/>
        <end position="393"/>
    </location>
</feature>
<evidence type="ECO:0000256" key="3">
    <source>
        <dbReference type="ARBA" id="ARBA00022574"/>
    </source>
</evidence>
<dbReference type="SUPFAM" id="SSF160897">
    <property type="entry name" value="Taf5 N-terminal domain-like"/>
    <property type="match status" value="1"/>
</dbReference>
<dbReference type="Gene3D" id="2.130.10.10">
    <property type="entry name" value="YVTN repeat-like/Quinoprotein amine dehydrogenase"/>
    <property type="match status" value="2"/>
</dbReference>
<dbReference type="GO" id="GO:0016251">
    <property type="term" value="F:RNA polymerase II general transcription initiation factor activity"/>
    <property type="evidence" value="ECO:0007669"/>
    <property type="project" value="TreeGrafter"/>
</dbReference>
<dbReference type="Proteomes" id="UP000001819">
    <property type="component" value="Chromosome X"/>
</dbReference>
<keyword evidence="5" id="KW-0539">Nucleus</keyword>
<dbReference type="Pfam" id="PF04494">
    <property type="entry name" value="TFIID_NTD2"/>
    <property type="match status" value="1"/>
</dbReference>
<dbReference type="CDD" id="cd00200">
    <property type="entry name" value="WD40"/>
    <property type="match status" value="1"/>
</dbReference>
<dbReference type="InterPro" id="IPR001680">
    <property type="entry name" value="WD40_rpt"/>
</dbReference>
<dbReference type="KEGG" id="dpo:6901264"/>
<feature type="domain" description="TFIID subunit TAF5 NTD2" evidence="8">
    <location>
        <begin position="134"/>
        <end position="242"/>
    </location>
</feature>
<evidence type="ECO:0000256" key="5">
    <source>
        <dbReference type="ARBA" id="ARBA00023242"/>
    </source>
</evidence>
<dbReference type="AlphaFoldDB" id="A0A6I8V039"/>
<feature type="region of interest" description="Disordered" evidence="7">
    <location>
        <begin position="1"/>
        <end position="29"/>
    </location>
</feature>
<proteinExistence type="inferred from homology"/>
<dbReference type="CDD" id="cd08044">
    <property type="entry name" value="TAF5_NTD2"/>
    <property type="match status" value="1"/>
</dbReference>
<evidence type="ECO:0000259" key="8">
    <source>
        <dbReference type="Pfam" id="PF04494"/>
    </source>
</evidence>
<evidence type="ECO:0000256" key="6">
    <source>
        <dbReference type="PROSITE-ProRule" id="PRU00221"/>
    </source>
</evidence>
<evidence type="ECO:0000256" key="1">
    <source>
        <dbReference type="ARBA" id="ARBA00004123"/>
    </source>
</evidence>
<dbReference type="PROSITE" id="PS00678">
    <property type="entry name" value="WD_REPEATS_1"/>
    <property type="match status" value="1"/>
</dbReference>